<protein>
    <recommendedName>
        <fullName evidence="5">Auto-transporter adhesin head GIN domain-containing protein</fullName>
    </recommendedName>
</protein>
<sequence length="397" mass="40181">MTSRTTRHITTHLRPVIRPLIRTLLVTSLLASAASFPAYAAHITMSGEDLDLTVPCSGTVHIIVDPSMKDGATLDSSNATQVMLRTGKDEAESRITVSTRSCAPAGRLTISVSPITGISIHDSHDTRFTITGKLASLDASLDSNALTADNIQSLDLSMRGTSSVHIGTLDRAAQIVASGNTSFTADHANLTAFSAQLTNSATLNVAQGTIEALTLVTADNASAALASSASLATITANGTGTVDVAQVNGPVVRSGTGTVHVGDTPPSQTAMPPAATPTPTPPPAKPPQTTATVTAPAPSAPIPPTATAAPPPMVAPPAPPQSAPTAPITPAPAAPSGMITTSPRLPVAPTEPTITPPPSLRPHADLPLPNTPVVTPPAPQTEQPTPTPNISATPSHN</sequence>
<name>A0ABS5E8I7_9PROT</name>
<dbReference type="Gene3D" id="2.160.20.120">
    <property type="match status" value="1"/>
</dbReference>
<dbReference type="RefSeq" id="WP_211682374.1">
    <property type="nucleotide sequence ID" value="NZ_JAGRQH010000006.1"/>
</dbReference>
<feature type="compositionally biased region" description="Pro residues" evidence="1">
    <location>
        <begin position="298"/>
        <end position="333"/>
    </location>
</feature>
<feature type="chain" id="PRO_5047448078" description="Auto-transporter adhesin head GIN domain-containing protein" evidence="2">
    <location>
        <begin position="41"/>
        <end position="397"/>
    </location>
</feature>
<feature type="compositionally biased region" description="Low complexity" evidence="1">
    <location>
        <begin position="287"/>
        <end position="297"/>
    </location>
</feature>
<evidence type="ECO:0000256" key="1">
    <source>
        <dbReference type="SAM" id="MobiDB-lite"/>
    </source>
</evidence>
<comment type="caution">
    <text evidence="3">The sequence shown here is derived from an EMBL/GenBank/DDBJ whole genome shotgun (WGS) entry which is preliminary data.</text>
</comment>
<reference evidence="3 4" key="1">
    <citation type="submission" date="2021-04" db="EMBL/GenBank/DDBJ databases">
        <title>The complete genome sequence of Neokomagataea sp. TBRC 2177.</title>
        <authorList>
            <person name="Charoenyingcharoen P."/>
            <person name="Yukphan P."/>
        </authorList>
    </citation>
    <scope>NUCLEOTIDE SEQUENCE [LARGE SCALE GENOMIC DNA]</scope>
    <source>
        <strain evidence="3 4">TBRC 2177</strain>
    </source>
</reference>
<keyword evidence="2" id="KW-0732">Signal</keyword>
<evidence type="ECO:0000256" key="2">
    <source>
        <dbReference type="SAM" id="SignalP"/>
    </source>
</evidence>
<organism evidence="3 4">
    <name type="scientific">Neokomagataea anthophila</name>
    <dbReference type="NCBI Taxonomy" id="2826925"/>
    <lineage>
        <taxon>Bacteria</taxon>
        <taxon>Pseudomonadati</taxon>
        <taxon>Pseudomonadota</taxon>
        <taxon>Alphaproteobacteria</taxon>
        <taxon>Acetobacterales</taxon>
        <taxon>Acetobacteraceae</taxon>
        <taxon>Neokomagataea</taxon>
    </lineage>
</organism>
<evidence type="ECO:0008006" key="5">
    <source>
        <dbReference type="Google" id="ProtNLM"/>
    </source>
</evidence>
<keyword evidence="4" id="KW-1185">Reference proteome</keyword>
<gene>
    <name evidence="3" type="ORF">KB213_09045</name>
</gene>
<proteinExistence type="predicted"/>
<feature type="signal peptide" evidence="2">
    <location>
        <begin position="1"/>
        <end position="40"/>
    </location>
</feature>
<dbReference type="Proteomes" id="UP000677812">
    <property type="component" value="Unassembled WGS sequence"/>
</dbReference>
<accession>A0ABS5E8I7</accession>
<dbReference type="EMBL" id="JAGRQH010000006">
    <property type="protein sequence ID" value="MBR0560194.1"/>
    <property type="molecule type" value="Genomic_DNA"/>
</dbReference>
<evidence type="ECO:0000313" key="3">
    <source>
        <dbReference type="EMBL" id="MBR0560194.1"/>
    </source>
</evidence>
<dbReference type="PRINTS" id="PR01217">
    <property type="entry name" value="PRICHEXTENSN"/>
</dbReference>
<feature type="region of interest" description="Disordered" evidence="1">
    <location>
        <begin position="253"/>
        <end position="397"/>
    </location>
</feature>
<feature type="compositionally biased region" description="Pro residues" evidence="1">
    <location>
        <begin position="274"/>
        <end position="286"/>
    </location>
</feature>
<feature type="compositionally biased region" description="Low complexity" evidence="1">
    <location>
        <begin position="264"/>
        <end position="273"/>
    </location>
</feature>
<evidence type="ECO:0000313" key="4">
    <source>
        <dbReference type="Proteomes" id="UP000677812"/>
    </source>
</evidence>